<sequence length="142" mass="16152">MLMPSIFGENLLDDFFDFPFGNSYRSVQSQLMRTDVKDTDQGYEVTMNLPGVKKEDVKAELKDGYLTISASSNNSKDEKDDNGKYIRRERYTGSCSRSFYVGDQVTEADIKAKFENGTLTMMIPKKEEKPAVEDKKYIAIEG</sequence>
<reference evidence="4" key="1">
    <citation type="journal article" date="2021" name="PeerJ">
        <title>Extensive microbial diversity within the chicken gut microbiome revealed by metagenomics and culture.</title>
        <authorList>
            <person name="Gilroy R."/>
            <person name="Ravi A."/>
            <person name="Getino M."/>
            <person name="Pursley I."/>
            <person name="Horton D.L."/>
            <person name="Alikhan N.F."/>
            <person name="Baker D."/>
            <person name="Gharbi K."/>
            <person name="Hall N."/>
            <person name="Watson M."/>
            <person name="Adriaenssens E.M."/>
            <person name="Foster-Nyarko E."/>
            <person name="Jarju S."/>
            <person name="Secka A."/>
            <person name="Antonio M."/>
            <person name="Oren A."/>
            <person name="Chaudhuri R.R."/>
            <person name="La Ragione R."/>
            <person name="Hildebrand F."/>
            <person name="Pallen M.J."/>
        </authorList>
    </citation>
    <scope>NUCLEOTIDE SEQUENCE</scope>
    <source>
        <strain evidence="4">CHK188-4685</strain>
    </source>
</reference>
<evidence type="ECO:0000313" key="4">
    <source>
        <dbReference type="EMBL" id="HJB08074.1"/>
    </source>
</evidence>
<dbReference type="InterPro" id="IPR008978">
    <property type="entry name" value="HSP20-like_chaperone"/>
</dbReference>
<dbReference type="Proteomes" id="UP000886804">
    <property type="component" value="Unassembled WGS sequence"/>
</dbReference>
<evidence type="ECO:0000313" key="5">
    <source>
        <dbReference type="Proteomes" id="UP000886804"/>
    </source>
</evidence>
<evidence type="ECO:0000256" key="2">
    <source>
        <dbReference type="RuleBase" id="RU003616"/>
    </source>
</evidence>
<comment type="caution">
    <text evidence="4">The sequence shown here is derived from an EMBL/GenBank/DDBJ whole genome shotgun (WGS) entry which is preliminary data.</text>
</comment>
<dbReference type="Gene3D" id="2.60.40.790">
    <property type="match status" value="1"/>
</dbReference>
<dbReference type="CDD" id="cd06471">
    <property type="entry name" value="ACD_LpsHSP_like"/>
    <property type="match status" value="1"/>
</dbReference>
<dbReference type="Pfam" id="PF00011">
    <property type="entry name" value="HSP20"/>
    <property type="match status" value="1"/>
</dbReference>
<evidence type="ECO:0000259" key="3">
    <source>
        <dbReference type="PROSITE" id="PS01031"/>
    </source>
</evidence>
<evidence type="ECO:0000256" key="1">
    <source>
        <dbReference type="PROSITE-ProRule" id="PRU00285"/>
    </source>
</evidence>
<dbReference type="SUPFAM" id="SSF49764">
    <property type="entry name" value="HSP20-like chaperones"/>
    <property type="match status" value="1"/>
</dbReference>
<reference evidence="4" key="2">
    <citation type="submission" date="2021-04" db="EMBL/GenBank/DDBJ databases">
        <authorList>
            <person name="Gilroy R."/>
        </authorList>
    </citation>
    <scope>NUCLEOTIDE SEQUENCE</scope>
    <source>
        <strain evidence="4">CHK188-4685</strain>
    </source>
</reference>
<dbReference type="InterPro" id="IPR002068">
    <property type="entry name" value="A-crystallin/Hsp20_dom"/>
</dbReference>
<proteinExistence type="inferred from homology"/>
<dbReference type="InterPro" id="IPR031107">
    <property type="entry name" value="Small_HSP"/>
</dbReference>
<name>A0A9D2RL95_9FIRM</name>
<dbReference type="EMBL" id="DWYS01000115">
    <property type="protein sequence ID" value="HJB08074.1"/>
    <property type="molecule type" value="Genomic_DNA"/>
</dbReference>
<protein>
    <submittedName>
        <fullName evidence="4">Hsp20/alpha crystallin family protein</fullName>
    </submittedName>
</protein>
<dbReference type="PANTHER" id="PTHR11527">
    <property type="entry name" value="HEAT-SHOCK PROTEIN 20 FAMILY MEMBER"/>
    <property type="match status" value="1"/>
</dbReference>
<comment type="similarity">
    <text evidence="1 2">Belongs to the small heat shock protein (HSP20) family.</text>
</comment>
<dbReference type="PROSITE" id="PS01031">
    <property type="entry name" value="SHSP"/>
    <property type="match status" value="1"/>
</dbReference>
<dbReference type="AlphaFoldDB" id="A0A9D2RL95"/>
<feature type="domain" description="SHSP" evidence="3">
    <location>
        <begin position="22"/>
        <end position="142"/>
    </location>
</feature>
<gene>
    <name evidence="4" type="ORF">H9716_09485</name>
</gene>
<organism evidence="4 5">
    <name type="scientific">Candidatus Enterocloster faecavium</name>
    <dbReference type="NCBI Taxonomy" id="2838560"/>
    <lineage>
        <taxon>Bacteria</taxon>
        <taxon>Bacillati</taxon>
        <taxon>Bacillota</taxon>
        <taxon>Clostridia</taxon>
        <taxon>Lachnospirales</taxon>
        <taxon>Lachnospiraceae</taxon>
        <taxon>Enterocloster</taxon>
    </lineage>
</organism>
<accession>A0A9D2RL95</accession>